<dbReference type="Pfam" id="PF00512">
    <property type="entry name" value="HisKA"/>
    <property type="match status" value="1"/>
</dbReference>
<feature type="modified residue" description="4-aspartylphosphate" evidence="13">
    <location>
        <position position="311"/>
    </location>
</feature>
<gene>
    <name evidence="17" type="ORF">ACFOOG_15065</name>
</gene>
<evidence type="ECO:0000256" key="9">
    <source>
        <dbReference type="ARBA" id="ARBA00022989"/>
    </source>
</evidence>
<dbReference type="Gene3D" id="3.40.50.2300">
    <property type="match status" value="2"/>
</dbReference>
<keyword evidence="8" id="KW-0067">ATP-binding</keyword>
<dbReference type="Gene3D" id="3.30.565.10">
    <property type="entry name" value="Histidine kinase-like ATPase, C-terminal domain"/>
    <property type="match status" value="1"/>
</dbReference>
<dbReference type="SMART" id="SM00388">
    <property type="entry name" value="HisKA"/>
    <property type="match status" value="1"/>
</dbReference>
<keyword evidence="18" id="KW-1185">Reference proteome</keyword>
<feature type="domain" description="Histidine kinase" evidence="14">
    <location>
        <begin position="21"/>
        <end position="238"/>
    </location>
</feature>
<dbReference type="PROSITE" id="PS50109">
    <property type="entry name" value="HIS_KIN"/>
    <property type="match status" value="1"/>
</dbReference>
<feature type="domain" description="Response regulatory" evidence="15">
    <location>
        <begin position="255"/>
        <end position="373"/>
    </location>
</feature>
<keyword evidence="11" id="KW-0472">Membrane</keyword>
<dbReference type="InterPro" id="IPR003594">
    <property type="entry name" value="HATPase_dom"/>
</dbReference>
<evidence type="ECO:0000256" key="10">
    <source>
        <dbReference type="ARBA" id="ARBA00023012"/>
    </source>
</evidence>
<keyword evidence="7" id="KW-0547">Nucleotide-binding</keyword>
<accession>A0ABV8A3C4</accession>
<evidence type="ECO:0000256" key="13">
    <source>
        <dbReference type="PROSITE-ProRule" id="PRU00169"/>
    </source>
</evidence>
<dbReference type="SUPFAM" id="SSF52172">
    <property type="entry name" value="CheY-like"/>
    <property type="match status" value="2"/>
</dbReference>
<dbReference type="InterPro" id="IPR004358">
    <property type="entry name" value="Sig_transdc_His_kin-like_C"/>
</dbReference>
<dbReference type="InterPro" id="IPR011006">
    <property type="entry name" value="CheY-like_superfamily"/>
</dbReference>
<dbReference type="EC" id="2.7.13.3" evidence="3"/>
<dbReference type="CDD" id="cd00088">
    <property type="entry name" value="HPT"/>
    <property type="match status" value="1"/>
</dbReference>
<dbReference type="SUPFAM" id="SSF47226">
    <property type="entry name" value="Histidine-containing phosphotransfer domain, HPT domain"/>
    <property type="match status" value="1"/>
</dbReference>
<comment type="subcellular location">
    <subcellularLocation>
        <location evidence="2">Cell membrane</location>
        <topology evidence="2">Multi-pass membrane protein</topology>
    </subcellularLocation>
</comment>
<dbReference type="Gene3D" id="1.10.287.130">
    <property type="match status" value="1"/>
</dbReference>
<feature type="domain" description="HPt" evidence="16">
    <location>
        <begin position="540"/>
        <end position="633"/>
    </location>
</feature>
<keyword evidence="5 13" id="KW-0597">Phosphoprotein</keyword>
<dbReference type="PROSITE" id="PS50894">
    <property type="entry name" value="HPT"/>
    <property type="match status" value="1"/>
</dbReference>
<dbReference type="PANTHER" id="PTHR45339:SF1">
    <property type="entry name" value="HYBRID SIGNAL TRANSDUCTION HISTIDINE KINASE J"/>
    <property type="match status" value="1"/>
</dbReference>
<comment type="catalytic activity">
    <reaction evidence="1">
        <text>ATP + protein L-histidine = ADP + protein N-phospho-L-histidine.</text>
        <dbReference type="EC" id="2.7.13.3"/>
    </reaction>
</comment>
<dbReference type="SUPFAM" id="SSF47384">
    <property type="entry name" value="Homodimeric domain of signal transducing histidine kinase"/>
    <property type="match status" value="1"/>
</dbReference>
<keyword evidence="9" id="KW-1133">Transmembrane helix</keyword>
<dbReference type="RefSeq" id="WP_380698175.1">
    <property type="nucleotide sequence ID" value="NZ_JBHRYR010000005.1"/>
</dbReference>
<dbReference type="Proteomes" id="UP001595617">
    <property type="component" value="Unassembled WGS sequence"/>
</dbReference>
<dbReference type="CDD" id="cd00082">
    <property type="entry name" value="HisKA"/>
    <property type="match status" value="1"/>
</dbReference>
<name>A0ABV8A3C4_9GAMM</name>
<reference evidence="18" key="1">
    <citation type="journal article" date="2019" name="Int. J. Syst. Evol. Microbiol.">
        <title>The Global Catalogue of Microorganisms (GCM) 10K type strain sequencing project: providing services to taxonomists for standard genome sequencing and annotation.</title>
        <authorList>
            <consortium name="The Broad Institute Genomics Platform"/>
            <consortium name="The Broad Institute Genome Sequencing Center for Infectious Disease"/>
            <person name="Wu L."/>
            <person name="Ma J."/>
        </authorList>
    </citation>
    <scope>NUCLEOTIDE SEQUENCE [LARGE SCALE GENOMIC DNA]</scope>
    <source>
        <strain evidence="18">IBRC 10765</strain>
    </source>
</reference>
<dbReference type="InterPro" id="IPR005467">
    <property type="entry name" value="His_kinase_dom"/>
</dbReference>
<dbReference type="SMART" id="SM00073">
    <property type="entry name" value="HPT"/>
    <property type="match status" value="1"/>
</dbReference>
<evidence type="ECO:0000259" key="14">
    <source>
        <dbReference type="PROSITE" id="PS50109"/>
    </source>
</evidence>
<dbReference type="InterPro" id="IPR003661">
    <property type="entry name" value="HisK_dim/P_dom"/>
</dbReference>
<evidence type="ECO:0000256" key="2">
    <source>
        <dbReference type="ARBA" id="ARBA00004651"/>
    </source>
</evidence>
<evidence type="ECO:0000313" key="17">
    <source>
        <dbReference type="EMBL" id="MFC3854162.1"/>
    </source>
</evidence>
<dbReference type="EMBL" id="JBHRYR010000005">
    <property type="protein sequence ID" value="MFC3854162.1"/>
    <property type="molecule type" value="Genomic_DNA"/>
</dbReference>
<comment type="caution">
    <text evidence="17">The sequence shown here is derived from an EMBL/GenBank/DDBJ whole genome shotgun (WGS) entry which is preliminary data.</text>
</comment>
<evidence type="ECO:0000259" key="15">
    <source>
        <dbReference type="PROSITE" id="PS50110"/>
    </source>
</evidence>
<dbReference type="PRINTS" id="PR00344">
    <property type="entry name" value="BCTRLSENSOR"/>
</dbReference>
<dbReference type="InterPro" id="IPR036097">
    <property type="entry name" value="HisK_dim/P_sf"/>
</dbReference>
<dbReference type="InterPro" id="IPR001789">
    <property type="entry name" value="Sig_transdc_resp-reg_receiver"/>
</dbReference>
<feature type="modified residue" description="4-aspartylphosphate" evidence="13">
    <location>
        <position position="436"/>
    </location>
</feature>
<dbReference type="CDD" id="cd16922">
    <property type="entry name" value="HATPase_EvgS-ArcB-TorS-like"/>
    <property type="match status" value="1"/>
</dbReference>
<evidence type="ECO:0000256" key="12">
    <source>
        <dbReference type="PROSITE-ProRule" id="PRU00110"/>
    </source>
</evidence>
<dbReference type="InterPro" id="IPR036641">
    <property type="entry name" value="HPT_dom_sf"/>
</dbReference>
<feature type="domain" description="Response regulatory" evidence="15">
    <location>
        <begin position="386"/>
        <end position="503"/>
    </location>
</feature>
<evidence type="ECO:0000256" key="3">
    <source>
        <dbReference type="ARBA" id="ARBA00012438"/>
    </source>
</evidence>
<evidence type="ECO:0000256" key="6">
    <source>
        <dbReference type="ARBA" id="ARBA00022692"/>
    </source>
</evidence>
<proteinExistence type="predicted"/>
<keyword evidence="4" id="KW-1003">Cell membrane</keyword>
<evidence type="ECO:0000256" key="1">
    <source>
        <dbReference type="ARBA" id="ARBA00000085"/>
    </source>
</evidence>
<evidence type="ECO:0000256" key="11">
    <source>
        <dbReference type="ARBA" id="ARBA00023136"/>
    </source>
</evidence>
<evidence type="ECO:0000256" key="7">
    <source>
        <dbReference type="ARBA" id="ARBA00022741"/>
    </source>
</evidence>
<dbReference type="PROSITE" id="PS50110">
    <property type="entry name" value="RESPONSE_REGULATORY"/>
    <property type="match status" value="2"/>
</dbReference>
<feature type="modified residue" description="Phosphohistidine" evidence="12">
    <location>
        <position position="579"/>
    </location>
</feature>
<dbReference type="Pfam" id="PF02518">
    <property type="entry name" value="HATPase_c"/>
    <property type="match status" value="1"/>
</dbReference>
<dbReference type="CDD" id="cd17546">
    <property type="entry name" value="REC_hyHK_CKI1_RcsC-like"/>
    <property type="match status" value="1"/>
</dbReference>
<dbReference type="SMART" id="SM00448">
    <property type="entry name" value="REC"/>
    <property type="match status" value="1"/>
</dbReference>
<evidence type="ECO:0000256" key="5">
    <source>
        <dbReference type="ARBA" id="ARBA00022553"/>
    </source>
</evidence>
<dbReference type="InterPro" id="IPR008207">
    <property type="entry name" value="Sig_transdc_His_kin_Hpt_dom"/>
</dbReference>
<sequence length="638" mass="69813">MNSTSEHARRETADNMGMLAHVSHEMRNILNGLLGYLDLINGDLSQNENERHLDKARQSGHYLQYLINQTLDFAKLAAGEYRTQPQDIAVPEWLSDTLDVFRANAQQKRLRLQYTLDDTVPDCINIDVKALNHIIRNLLSNALKFTSRGSVSLHISVAENASIPMLIFRVKDTGIGIDPADQGRIFQPFQQAQHTQQGGTGLGLSLCSGFAEALGGTLSVESVVGEGSSFILTVPFIPNKTDTGMAADFVMQTQTAMIVLADTTQSTTLARLLRWLGANVVACSSAPEALFHLRQQTINSNGPAITLLIADAQLPGMSGDRLFNEVAHSGIKPLPFCLLLDPTEEHRASCVADAIVHSPVTLSDLLSLPLMKAKPPKHAPETTNARILLVEDTPLNQELFLGQMQLLGQPLVVITSSGQEALDRLTHETFDIIFMDIMMPGMDGVQTTEHIRRQYSAEALPIVAITANLVGSDISKYLTAGFNDVLAKPYAIHQLQAVLSRFLSWPESPSTKLEPVHEQNAQTQDDTLSWHAALTRVGGDEELLIAILHPFLAELPSKLEKMEQALVENDAALMQRQAHSLKGLLRTFGADAAAKVSEQLEHAAKYQNQVDMMHAFKALAEPLAEAQKALYARVTPSS</sequence>
<dbReference type="PANTHER" id="PTHR45339">
    <property type="entry name" value="HYBRID SIGNAL TRANSDUCTION HISTIDINE KINASE J"/>
    <property type="match status" value="1"/>
</dbReference>
<evidence type="ECO:0000313" key="18">
    <source>
        <dbReference type="Proteomes" id="UP001595617"/>
    </source>
</evidence>
<dbReference type="SUPFAM" id="SSF55874">
    <property type="entry name" value="ATPase domain of HSP90 chaperone/DNA topoisomerase II/histidine kinase"/>
    <property type="match status" value="1"/>
</dbReference>
<dbReference type="SMART" id="SM00387">
    <property type="entry name" value="HATPase_c"/>
    <property type="match status" value="1"/>
</dbReference>
<dbReference type="Gene3D" id="1.20.120.160">
    <property type="entry name" value="HPT domain"/>
    <property type="match status" value="1"/>
</dbReference>
<evidence type="ECO:0000259" key="16">
    <source>
        <dbReference type="PROSITE" id="PS50894"/>
    </source>
</evidence>
<organism evidence="17 18">
    <name type="scientific">Saccharospirillum mangrovi</name>
    <dbReference type="NCBI Taxonomy" id="2161747"/>
    <lineage>
        <taxon>Bacteria</taxon>
        <taxon>Pseudomonadati</taxon>
        <taxon>Pseudomonadota</taxon>
        <taxon>Gammaproteobacteria</taxon>
        <taxon>Oceanospirillales</taxon>
        <taxon>Saccharospirillaceae</taxon>
        <taxon>Saccharospirillum</taxon>
    </lineage>
</organism>
<dbReference type="InterPro" id="IPR036890">
    <property type="entry name" value="HATPase_C_sf"/>
</dbReference>
<keyword evidence="10" id="KW-0902">Two-component regulatory system</keyword>
<dbReference type="Pfam" id="PF00072">
    <property type="entry name" value="Response_reg"/>
    <property type="match status" value="1"/>
</dbReference>
<dbReference type="Pfam" id="PF01627">
    <property type="entry name" value="Hpt"/>
    <property type="match status" value="1"/>
</dbReference>
<evidence type="ECO:0000256" key="4">
    <source>
        <dbReference type="ARBA" id="ARBA00022475"/>
    </source>
</evidence>
<keyword evidence="6" id="KW-0812">Transmembrane</keyword>
<protein>
    <recommendedName>
        <fullName evidence="3">histidine kinase</fullName>
        <ecNumber evidence="3">2.7.13.3</ecNumber>
    </recommendedName>
</protein>
<evidence type="ECO:0000256" key="8">
    <source>
        <dbReference type="ARBA" id="ARBA00022840"/>
    </source>
</evidence>